<comment type="caution">
    <text evidence="2">The sequence shown here is derived from an EMBL/GenBank/DDBJ whole genome shotgun (WGS) entry which is preliminary data.</text>
</comment>
<accession>A0A7W4Z7I8</accession>
<sequence length="137" mass="14845">MKTFNRSMVYLTPFLLISLIGCSTNVDVVGDPGCAYTQDSYDHVYPRHCDTSVFTSKSKFGGAGARYCNGLPGGQELCDTVQAAPDRRTVQPDGRICYDKNMGHVIGTSGEQWARVVIKPGTGEVVTQFPENSAGCR</sequence>
<evidence type="ECO:0000313" key="2">
    <source>
        <dbReference type="EMBL" id="MBB3059562.1"/>
    </source>
</evidence>
<name>A0A7W4Z7I8_9GAMM</name>
<evidence type="ECO:0008006" key="4">
    <source>
        <dbReference type="Google" id="ProtNLM"/>
    </source>
</evidence>
<dbReference type="AlphaFoldDB" id="A0A7W4Z7I8"/>
<dbReference type="EMBL" id="JACHWZ010000001">
    <property type="protein sequence ID" value="MBB3059562.1"/>
    <property type="molecule type" value="Genomic_DNA"/>
</dbReference>
<organism evidence="2 3">
    <name type="scientific">Microbulbifer rhizosphaerae</name>
    <dbReference type="NCBI Taxonomy" id="1562603"/>
    <lineage>
        <taxon>Bacteria</taxon>
        <taxon>Pseudomonadati</taxon>
        <taxon>Pseudomonadota</taxon>
        <taxon>Gammaproteobacteria</taxon>
        <taxon>Cellvibrionales</taxon>
        <taxon>Microbulbiferaceae</taxon>
        <taxon>Microbulbifer</taxon>
    </lineage>
</organism>
<dbReference type="PROSITE" id="PS51257">
    <property type="entry name" value="PROKAR_LIPOPROTEIN"/>
    <property type="match status" value="1"/>
</dbReference>
<gene>
    <name evidence="2" type="ORF">FHS09_000363</name>
</gene>
<evidence type="ECO:0000256" key="1">
    <source>
        <dbReference type="SAM" id="SignalP"/>
    </source>
</evidence>
<protein>
    <recommendedName>
        <fullName evidence="4">EndoU nuclease</fullName>
    </recommendedName>
</protein>
<proteinExistence type="predicted"/>
<feature type="signal peptide" evidence="1">
    <location>
        <begin position="1"/>
        <end position="23"/>
    </location>
</feature>
<reference evidence="2 3" key="1">
    <citation type="submission" date="2020-08" db="EMBL/GenBank/DDBJ databases">
        <title>Genomic Encyclopedia of Type Strains, Phase III (KMG-III): the genomes of soil and plant-associated and newly described type strains.</title>
        <authorList>
            <person name="Whitman W."/>
        </authorList>
    </citation>
    <scope>NUCLEOTIDE SEQUENCE [LARGE SCALE GENOMIC DNA]</scope>
    <source>
        <strain evidence="2 3">CECT 8799</strain>
    </source>
</reference>
<keyword evidence="3" id="KW-1185">Reference proteome</keyword>
<dbReference type="Proteomes" id="UP000535937">
    <property type="component" value="Unassembled WGS sequence"/>
</dbReference>
<dbReference type="RefSeq" id="WP_183456053.1">
    <property type="nucleotide sequence ID" value="NZ_JACHWZ010000001.1"/>
</dbReference>
<evidence type="ECO:0000313" key="3">
    <source>
        <dbReference type="Proteomes" id="UP000535937"/>
    </source>
</evidence>
<feature type="chain" id="PRO_5031113564" description="EndoU nuclease" evidence="1">
    <location>
        <begin position="24"/>
        <end position="137"/>
    </location>
</feature>
<keyword evidence="1" id="KW-0732">Signal</keyword>